<keyword evidence="14" id="KW-1185">Reference proteome</keyword>
<dbReference type="EMBL" id="JAKNCT010000001">
    <property type="protein sequence ID" value="MCG5030000.1"/>
    <property type="molecule type" value="Genomic_DNA"/>
</dbReference>
<protein>
    <submittedName>
        <fullName evidence="13">Porin</fullName>
    </submittedName>
</protein>
<evidence type="ECO:0000313" key="14">
    <source>
        <dbReference type="Proteomes" id="UP001297600"/>
    </source>
</evidence>
<keyword evidence="4" id="KW-1134">Transmembrane beta strand</keyword>
<dbReference type="Pfam" id="PF13609">
    <property type="entry name" value="Porin_4"/>
    <property type="match status" value="1"/>
</dbReference>
<dbReference type="InterPro" id="IPR050298">
    <property type="entry name" value="Gram-neg_bact_OMP"/>
</dbReference>
<dbReference type="Gene3D" id="2.40.160.10">
    <property type="entry name" value="Porin"/>
    <property type="match status" value="1"/>
</dbReference>
<name>A0ABS9MP21_9BURK</name>
<dbReference type="PANTHER" id="PTHR34501">
    <property type="entry name" value="PROTEIN YDDL-RELATED"/>
    <property type="match status" value="1"/>
</dbReference>
<evidence type="ECO:0000256" key="5">
    <source>
        <dbReference type="ARBA" id="ARBA00022692"/>
    </source>
</evidence>
<comment type="subunit">
    <text evidence="2">Homotrimer.</text>
</comment>
<evidence type="ECO:0000256" key="2">
    <source>
        <dbReference type="ARBA" id="ARBA00011233"/>
    </source>
</evidence>
<evidence type="ECO:0000256" key="8">
    <source>
        <dbReference type="ARBA" id="ARBA00023114"/>
    </source>
</evidence>
<evidence type="ECO:0000256" key="3">
    <source>
        <dbReference type="ARBA" id="ARBA00022448"/>
    </source>
</evidence>
<evidence type="ECO:0000256" key="6">
    <source>
        <dbReference type="ARBA" id="ARBA00022729"/>
    </source>
</evidence>
<evidence type="ECO:0000256" key="9">
    <source>
        <dbReference type="ARBA" id="ARBA00023136"/>
    </source>
</evidence>
<keyword evidence="6 11" id="KW-0732">Signal</keyword>
<organism evidence="13 14">
    <name type="scientific">Mesosutterella porci</name>
    <dbReference type="NCBI Taxonomy" id="2915351"/>
    <lineage>
        <taxon>Bacteria</taxon>
        <taxon>Pseudomonadati</taxon>
        <taxon>Pseudomonadota</taxon>
        <taxon>Betaproteobacteria</taxon>
        <taxon>Burkholderiales</taxon>
        <taxon>Sutterellaceae</taxon>
        <taxon>Mesosutterella</taxon>
    </lineage>
</organism>
<gene>
    <name evidence="13" type="ORF">MAF45_00825</name>
</gene>
<dbReference type="CDD" id="cd00342">
    <property type="entry name" value="gram_neg_porins"/>
    <property type="match status" value="1"/>
</dbReference>
<keyword evidence="10" id="KW-0998">Cell outer membrane</keyword>
<evidence type="ECO:0000256" key="11">
    <source>
        <dbReference type="SAM" id="SignalP"/>
    </source>
</evidence>
<dbReference type="PANTHER" id="PTHR34501:SF9">
    <property type="entry name" value="MAJOR OUTER MEMBRANE PROTEIN P.IA"/>
    <property type="match status" value="1"/>
</dbReference>
<dbReference type="SUPFAM" id="SSF56935">
    <property type="entry name" value="Porins"/>
    <property type="match status" value="1"/>
</dbReference>
<feature type="signal peptide" evidence="11">
    <location>
        <begin position="1"/>
        <end position="20"/>
    </location>
</feature>
<keyword evidence="5" id="KW-0812">Transmembrane</keyword>
<keyword evidence="9" id="KW-0472">Membrane</keyword>
<evidence type="ECO:0000313" key="13">
    <source>
        <dbReference type="EMBL" id="MCG5030000.1"/>
    </source>
</evidence>
<evidence type="ECO:0000256" key="7">
    <source>
        <dbReference type="ARBA" id="ARBA00023065"/>
    </source>
</evidence>
<accession>A0ABS9MP21</accession>
<keyword evidence="8" id="KW-0626">Porin</keyword>
<proteinExistence type="predicted"/>
<evidence type="ECO:0000256" key="1">
    <source>
        <dbReference type="ARBA" id="ARBA00004571"/>
    </source>
</evidence>
<dbReference type="PRINTS" id="PR00184">
    <property type="entry name" value="NEISSPPORIN"/>
</dbReference>
<keyword evidence="7" id="KW-0406">Ion transport</keyword>
<keyword evidence="3" id="KW-0813">Transport</keyword>
<dbReference type="RefSeq" id="WP_237977656.1">
    <property type="nucleotide sequence ID" value="NZ_JAKNCT010000001.1"/>
</dbReference>
<dbReference type="Proteomes" id="UP001297600">
    <property type="component" value="Unassembled WGS sequence"/>
</dbReference>
<dbReference type="InterPro" id="IPR002299">
    <property type="entry name" value="Porin_Neis"/>
</dbReference>
<feature type="domain" description="Porin" evidence="12">
    <location>
        <begin position="7"/>
        <end position="352"/>
    </location>
</feature>
<dbReference type="InterPro" id="IPR033900">
    <property type="entry name" value="Gram_neg_porin_domain"/>
</dbReference>
<dbReference type="InterPro" id="IPR023614">
    <property type="entry name" value="Porin_dom_sf"/>
</dbReference>
<reference evidence="13 14" key="1">
    <citation type="submission" date="2022-02" db="EMBL/GenBank/DDBJ databases">
        <title>Mesosutterella porci, a novel member of the family Sutterellaceae from pig feces.</title>
        <authorList>
            <person name="Wylensek D."/>
            <person name="Clavel T."/>
        </authorList>
    </citation>
    <scope>NUCLEOTIDE SEQUENCE [LARGE SCALE GENOMIC DNA]</scope>
    <source>
        <strain evidence="14">oilRF-744-wt-GAM-9</strain>
    </source>
</reference>
<feature type="chain" id="PRO_5045837959" evidence="11">
    <location>
        <begin position="21"/>
        <end position="372"/>
    </location>
</feature>
<evidence type="ECO:0000256" key="4">
    <source>
        <dbReference type="ARBA" id="ARBA00022452"/>
    </source>
</evidence>
<evidence type="ECO:0000259" key="12">
    <source>
        <dbReference type="Pfam" id="PF13609"/>
    </source>
</evidence>
<evidence type="ECO:0000256" key="10">
    <source>
        <dbReference type="ARBA" id="ARBA00023237"/>
    </source>
</evidence>
<sequence length="372" mass="39310">MKKSLVAVVLAGAFAASAYAAPSVTLYGLIDTGVNYTHYRADDGTDSTDTFSMKGGQAAGSRWGLRGSEDLGNGVKVGFTLESGMNSDDGTQTMSRLFGREASVNVSGSYGTLYAGRLGKVTSTAGSIAMGSAVTPFGVLYGDAGVEYFTGTDWGRTDNTIAYRTPAVGGLSLTAEYSFKTDQVSNTTGVENKASADRYAALGLNYKAGAFNGVLLADYTMWKNSGDTANTDNGYSILLGGNYNFGFMTLYAQANYFDNQANVRKGLANLTLGDLKHTATLANEGYEGWGVSVGAKVPAFGGNFLAQVGYRDAEAVKGDEEYKRFGVGLAYTYPFSKRTNVYGAATYAQEKDDLKDQTPSATSVMVGLVHRF</sequence>
<comment type="caution">
    <text evidence="13">The sequence shown here is derived from an EMBL/GenBank/DDBJ whole genome shotgun (WGS) entry which is preliminary data.</text>
</comment>
<comment type="subcellular location">
    <subcellularLocation>
        <location evidence="1">Cell outer membrane</location>
        <topology evidence="1">Multi-pass membrane protein</topology>
    </subcellularLocation>
</comment>